<dbReference type="Proteomes" id="UP000178930">
    <property type="component" value="Unassembled WGS sequence"/>
</dbReference>
<sequence length="102" mass="11675">MTLINATLKNKGGQKMDDDIWFFIKVIWRHWVGKIIFITSGLAVIFYLLNLTLPQKNLAAIAEQLSFCAVAVIAVFLTIGVGILWRQSTTQHRAEKDFWKTH</sequence>
<accession>A0A1G1XZ32</accession>
<gene>
    <name evidence="2" type="ORF">A2729_00395</name>
</gene>
<keyword evidence="1" id="KW-0812">Transmembrane</keyword>
<evidence type="ECO:0000313" key="3">
    <source>
        <dbReference type="Proteomes" id="UP000178930"/>
    </source>
</evidence>
<keyword evidence="1" id="KW-0472">Membrane</keyword>
<evidence type="ECO:0000256" key="1">
    <source>
        <dbReference type="SAM" id="Phobius"/>
    </source>
</evidence>
<feature type="transmembrane region" description="Helical" evidence="1">
    <location>
        <begin position="31"/>
        <end position="53"/>
    </location>
</feature>
<dbReference type="EMBL" id="MHIB01000003">
    <property type="protein sequence ID" value="OGY45288.1"/>
    <property type="molecule type" value="Genomic_DNA"/>
</dbReference>
<proteinExistence type="predicted"/>
<keyword evidence="1" id="KW-1133">Transmembrane helix</keyword>
<feature type="transmembrane region" description="Helical" evidence="1">
    <location>
        <begin position="65"/>
        <end position="85"/>
    </location>
</feature>
<evidence type="ECO:0000313" key="2">
    <source>
        <dbReference type="EMBL" id="OGY45288.1"/>
    </source>
</evidence>
<dbReference type="AlphaFoldDB" id="A0A1G1XZ32"/>
<comment type="caution">
    <text evidence="2">The sequence shown here is derived from an EMBL/GenBank/DDBJ whole genome shotgun (WGS) entry which is preliminary data.</text>
</comment>
<organism evidence="2 3">
    <name type="scientific">Candidatus Buchananbacteria bacterium RIFCSPHIGHO2_01_FULL_39_14</name>
    <dbReference type="NCBI Taxonomy" id="1797532"/>
    <lineage>
        <taxon>Bacteria</taxon>
        <taxon>Candidatus Buchananiibacteriota</taxon>
    </lineage>
</organism>
<reference evidence="2 3" key="1">
    <citation type="journal article" date="2016" name="Nat. Commun.">
        <title>Thousands of microbial genomes shed light on interconnected biogeochemical processes in an aquifer system.</title>
        <authorList>
            <person name="Anantharaman K."/>
            <person name="Brown C.T."/>
            <person name="Hug L.A."/>
            <person name="Sharon I."/>
            <person name="Castelle C.J."/>
            <person name="Probst A.J."/>
            <person name="Thomas B.C."/>
            <person name="Singh A."/>
            <person name="Wilkins M.J."/>
            <person name="Karaoz U."/>
            <person name="Brodie E.L."/>
            <person name="Williams K.H."/>
            <person name="Hubbard S.S."/>
            <person name="Banfield J.F."/>
        </authorList>
    </citation>
    <scope>NUCLEOTIDE SEQUENCE [LARGE SCALE GENOMIC DNA]</scope>
</reference>
<protein>
    <submittedName>
        <fullName evidence="2">Uncharacterized protein</fullName>
    </submittedName>
</protein>
<name>A0A1G1XZ32_9BACT</name>